<evidence type="ECO:0000313" key="2">
    <source>
        <dbReference type="EMBL" id="QPG51194.1"/>
    </source>
</evidence>
<dbReference type="AlphaFoldDB" id="A0A7S9NSJ8"/>
<name>A0A7S9NSJ8_SACSO</name>
<reference evidence="2 3" key="1">
    <citation type="journal article" date="2020" name="Nat. Commun.">
        <title>The structures of two archaeal type IV pili illuminate evolutionary relationships.</title>
        <authorList>
            <person name="Wang F."/>
            <person name="Baquero D.P."/>
            <person name="Su Z."/>
            <person name="Beltran L.C."/>
            <person name="Prangishvili D."/>
            <person name="Krupovic M."/>
            <person name="Egelman E.H."/>
        </authorList>
    </citation>
    <scope>NUCLEOTIDE SEQUENCE [LARGE SCALE GENOMIC DNA]</scope>
    <source>
        <strain evidence="2 3">POZ149</strain>
    </source>
</reference>
<keyword evidence="1" id="KW-0472">Membrane</keyword>
<dbReference type="Proteomes" id="UP000594632">
    <property type="component" value="Chromosome"/>
</dbReference>
<evidence type="ECO:0000313" key="3">
    <source>
        <dbReference type="Proteomes" id="UP000594632"/>
    </source>
</evidence>
<organism evidence="2 3">
    <name type="scientific">Saccharolobus solfataricus</name>
    <name type="common">Sulfolobus solfataricus</name>
    <dbReference type="NCBI Taxonomy" id="2287"/>
    <lineage>
        <taxon>Archaea</taxon>
        <taxon>Thermoproteota</taxon>
        <taxon>Thermoprotei</taxon>
        <taxon>Sulfolobales</taxon>
        <taxon>Sulfolobaceae</taxon>
        <taxon>Saccharolobus</taxon>
    </lineage>
</organism>
<accession>A0A7S9NSJ8</accession>
<dbReference type="EMBL" id="CP050869">
    <property type="protein sequence ID" value="QPG51194.1"/>
    <property type="molecule type" value="Genomic_DNA"/>
</dbReference>
<gene>
    <name evidence="2" type="ORF">HFC64_00055</name>
</gene>
<protein>
    <submittedName>
        <fullName evidence="2">Uncharacterized protein</fullName>
    </submittedName>
</protein>
<keyword evidence="1" id="KW-1133">Transmembrane helix</keyword>
<sequence length="133" mass="14626">MIGKVIVVLAIILVVVFLLTHTSLFYHPQTTVSRGQDYYTTTNIQNITYQFTIVSNASTNYTVPLKLSYGNVTIKVMGNDVFNLTIVSNSTVIYSSLVNGNFVKSFITGGDVKLMFSSRQGLEVNVTVNDVTS</sequence>
<evidence type="ECO:0000256" key="1">
    <source>
        <dbReference type="SAM" id="Phobius"/>
    </source>
</evidence>
<keyword evidence="1" id="KW-0812">Transmembrane</keyword>
<feature type="transmembrane region" description="Helical" evidence="1">
    <location>
        <begin position="6"/>
        <end position="26"/>
    </location>
</feature>
<proteinExistence type="predicted"/>